<dbReference type="SUPFAM" id="SSF159006">
    <property type="entry name" value="YopX-like"/>
    <property type="match status" value="1"/>
</dbReference>
<protein>
    <submittedName>
        <fullName evidence="1">Uncharacterized protein</fullName>
    </submittedName>
</protein>
<name>A0A5C7BAN7_9FLAO</name>
<dbReference type="AlphaFoldDB" id="A0A5C7BAN7"/>
<sequence length="67" mass="7743">MTKEYTGVKTRNKEKIYVGDKVDTVQGSTFDVIKLEHISGVKYALHDGKRPYNLEPFMSPNLWLVQK</sequence>
<accession>A0A5C7BAN7</accession>
<evidence type="ECO:0000313" key="2">
    <source>
        <dbReference type="Proteomes" id="UP000321938"/>
    </source>
</evidence>
<organism evidence="1 2">
    <name type="scientific">Psychroserpens burtonensis</name>
    <dbReference type="NCBI Taxonomy" id="49278"/>
    <lineage>
        <taxon>Bacteria</taxon>
        <taxon>Pseudomonadati</taxon>
        <taxon>Bacteroidota</taxon>
        <taxon>Flavobacteriia</taxon>
        <taxon>Flavobacteriales</taxon>
        <taxon>Flavobacteriaceae</taxon>
        <taxon>Psychroserpens</taxon>
    </lineage>
</organism>
<proteinExistence type="predicted"/>
<dbReference type="RefSeq" id="WP_147231379.1">
    <property type="nucleotide sequence ID" value="NZ_VOSB01000007.1"/>
</dbReference>
<dbReference type="Proteomes" id="UP000321938">
    <property type="component" value="Unassembled WGS sequence"/>
</dbReference>
<dbReference type="OrthoDB" id="949290at68336"/>
<reference evidence="1 2" key="1">
    <citation type="submission" date="2019-08" db="EMBL/GenBank/DDBJ databases">
        <title>Genome of Psychroserpens burtonensis ACAM 167.</title>
        <authorList>
            <person name="Bowman J.P."/>
        </authorList>
    </citation>
    <scope>NUCLEOTIDE SEQUENCE [LARGE SCALE GENOMIC DNA]</scope>
    <source>
        <strain evidence="1 2">ACAM 167</strain>
    </source>
</reference>
<dbReference type="EMBL" id="VOSB01000007">
    <property type="protein sequence ID" value="TXE18621.1"/>
    <property type="molecule type" value="Genomic_DNA"/>
</dbReference>
<keyword evidence="2" id="KW-1185">Reference proteome</keyword>
<gene>
    <name evidence="1" type="ORF">ES692_06140</name>
</gene>
<comment type="caution">
    <text evidence="1">The sequence shown here is derived from an EMBL/GenBank/DDBJ whole genome shotgun (WGS) entry which is preliminary data.</text>
</comment>
<evidence type="ECO:0000313" key="1">
    <source>
        <dbReference type="EMBL" id="TXE18621.1"/>
    </source>
</evidence>